<organism evidence="2 3">
    <name type="scientific">Nocardia africana</name>
    <dbReference type="NCBI Taxonomy" id="134964"/>
    <lineage>
        <taxon>Bacteria</taxon>
        <taxon>Bacillati</taxon>
        <taxon>Actinomycetota</taxon>
        <taxon>Actinomycetes</taxon>
        <taxon>Mycobacteriales</taxon>
        <taxon>Nocardiaceae</taxon>
        <taxon>Nocardia</taxon>
    </lineage>
</organism>
<evidence type="ECO:0000256" key="1">
    <source>
        <dbReference type="SAM" id="MobiDB-lite"/>
    </source>
</evidence>
<gene>
    <name evidence="2" type="ORF">ACFYTH_13480</name>
</gene>
<keyword evidence="3" id="KW-1185">Reference proteome</keyword>
<dbReference type="RefSeq" id="WP_387251245.1">
    <property type="nucleotide sequence ID" value="NZ_JBIALX010000005.1"/>
</dbReference>
<evidence type="ECO:0000313" key="2">
    <source>
        <dbReference type="EMBL" id="MFF0454370.1"/>
    </source>
</evidence>
<feature type="compositionally biased region" description="Basic and acidic residues" evidence="1">
    <location>
        <begin position="284"/>
        <end position="302"/>
    </location>
</feature>
<dbReference type="Proteomes" id="UP001601521">
    <property type="component" value="Unassembled WGS sequence"/>
</dbReference>
<accession>A0ABW6NGT3</accession>
<proteinExistence type="predicted"/>
<name>A0ABW6NGT3_9NOCA</name>
<feature type="compositionally biased region" description="Low complexity" evidence="1">
    <location>
        <begin position="148"/>
        <end position="180"/>
    </location>
</feature>
<protein>
    <recommendedName>
        <fullName evidence="4">WXG100 family type VII secretion target</fullName>
    </recommendedName>
</protein>
<feature type="compositionally biased region" description="Polar residues" evidence="1">
    <location>
        <begin position="181"/>
        <end position="190"/>
    </location>
</feature>
<evidence type="ECO:0008006" key="4">
    <source>
        <dbReference type="Google" id="ProtNLM"/>
    </source>
</evidence>
<dbReference type="EMBL" id="JBIALX010000005">
    <property type="protein sequence ID" value="MFF0454370.1"/>
    <property type="molecule type" value="Genomic_DNA"/>
</dbReference>
<feature type="compositionally biased region" description="Polar residues" evidence="1">
    <location>
        <begin position="117"/>
        <end position="147"/>
    </location>
</feature>
<sequence>MSYEIRLDPAALRNDGARLADLGERVGRTYAELSRGLADAEGAWGDDDLGEAFAKDFTPHADQLLAGLRAMEESLRGAARQVANAAEDFRSQDLGGARQLVGGGEPAGGGGDYATGVQPSLPGSSRSPENRTAPSSSEPANGTSGAQSPSVPTTAPSASGLAPRGSTGPSSPNGRSSPNGAQSQNPSTQAPGGRNGAQSAADPSRRPPVAGVSPPTGVTPPATGRDAPRDPAAAGPGAKSSQTTGSDAAARRGTPWTGLPAGTPRGATADQNPSSPRSNTPPRPPKEAGGKKDRAREPERSAAKPATSPLFAWLARTLADRHGVMVVGFDLPGLQEIPVRQFAAAVDRVLSDYPAIELDVVAVAELDDDAEGVRWRSEPGDPATVRSITLDQRVACDPDAGAETSEAAADSGDQPVYEATVRELGLALNSAGDDAARRAAQRILIVEYLRVVAGRYATFGELLRGYRDWRAELPGSTSESGFDARRAVAAAFAEVVLRPERAAAPAKALYAALVDAAAG</sequence>
<evidence type="ECO:0000313" key="3">
    <source>
        <dbReference type="Proteomes" id="UP001601521"/>
    </source>
</evidence>
<reference evidence="2 3" key="1">
    <citation type="submission" date="2024-10" db="EMBL/GenBank/DDBJ databases">
        <title>The Natural Products Discovery Center: Release of the First 8490 Sequenced Strains for Exploring Actinobacteria Biosynthetic Diversity.</title>
        <authorList>
            <person name="Kalkreuter E."/>
            <person name="Kautsar S.A."/>
            <person name="Yang D."/>
            <person name="Bader C.D."/>
            <person name="Teijaro C.N."/>
            <person name="Fluegel L."/>
            <person name="Davis C.M."/>
            <person name="Simpson J.R."/>
            <person name="Lauterbach L."/>
            <person name="Steele A.D."/>
            <person name="Gui C."/>
            <person name="Meng S."/>
            <person name="Li G."/>
            <person name="Viehrig K."/>
            <person name="Ye F."/>
            <person name="Su P."/>
            <person name="Kiefer A.F."/>
            <person name="Nichols A."/>
            <person name="Cepeda A.J."/>
            <person name="Yan W."/>
            <person name="Fan B."/>
            <person name="Jiang Y."/>
            <person name="Adhikari A."/>
            <person name="Zheng C.-J."/>
            <person name="Schuster L."/>
            <person name="Cowan T.M."/>
            <person name="Smanski M.J."/>
            <person name="Chevrette M.G."/>
            <person name="De Carvalho L.P.S."/>
            <person name="Shen B."/>
        </authorList>
    </citation>
    <scope>NUCLEOTIDE SEQUENCE [LARGE SCALE GENOMIC DNA]</scope>
    <source>
        <strain evidence="2 3">NPDC004550</strain>
    </source>
</reference>
<feature type="region of interest" description="Disordered" evidence="1">
    <location>
        <begin position="94"/>
        <end position="306"/>
    </location>
</feature>
<feature type="compositionally biased region" description="Low complexity" evidence="1">
    <location>
        <begin position="220"/>
        <end position="238"/>
    </location>
</feature>
<dbReference type="Gene3D" id="1.10.287.1060">
    <property type="entry name" value="ESAT-6-like"/>
    <property type="match status" value="1"/>
</dbReference>
<feature type="compositionally biased region" description="Gly residues" evidence="1">
    <location>
        <begin position="101"/>
        <end position="113"/>
    </location>
</feature>
<comment type="caution">
    <text evidence="2">The sequence shown here is derived from an EMBL/GenBank/DDBJ whole genome shotgun (WGS) entry which is preliminary data.</text>
</comment>